<accession>A0A1H7CEF5</accession>
<evidence type="ECO:0000313" key="2">
    <source>
        <dbReference type="EMBL" id="SEJ85020.1"/>
    </source>
</evidence>
<keyword evidence="1" id="KW-1133">Transmembrane helix</keyword>
<dbReference type="Proteomes" id="UP000199662">
    <property type="component" value="Unassembled WGS sequence"/>
</dbReference>
<feature type="transmembrane region" description="Helical" evidence="1">
    <location>
        <begin position="27"/>
        <end position="42"/>
    </location>
</feature>
<proteinExistence type="predicted"/>
<keyword evidence="3" id="KW-1185">Reference proteome</keyword>
<evidence type="ECO:0000256" key="1">
    <source>
        <dbReference type="SAM" id="Phobius"/>
    </source>
</evidence>
<gene>
    <name evidence="2" type="ORF">SAMN05660742_11999</name>
</gene>
<reference evidence="2 3" key="1">
    <citation type="submission" date="2016-10" db="EMBL/GenBank/DDBJ databases">
        <authorList>
            <person name="de Groot N.N."/>
        </authorList>
    </citation>
    <scope>NUCLEOTIDE SEQUENCE [LARGE SCALE GENOMIC DNA]</scope>
    <source>
        <strain evidence="2 3">DSM 2179</strain>
    </source>
</reference>
<evidence type="ECO:0000313" key="3">
    <source>
        <dbReference type="Proteomes" id="UP000199662"/>
    </source>
</evidence>
<keyword evidence="1" id="KW-0812">Transmembrane</keyword>
<sequence length="69" mass="8105">MIYEMMRSMAGTYLCSITDLYIEHQDLLNTLIVCGALVWLIYRNKYHKNNKPIKAVKIMGMTIYEIKDS</sequence>
<organism evidence="2 3">
    <name type="scientific">Propionispira arboris</name>
    <dbReference type="NCBI Taxonomy" id="84035"/>
    <lineage>
        <taxon>Bacteria</taxon>
        <taxon>Bacillati</taxon>
        <taxon>Bacillota</taxon>
        <taxon>Negativicutes</taxon>
        <taxon>Selenomonadales</taxon>
        <taxon>Selenomonadaceae</taxon>
        <taxon>Propionispira</taxon>
    </lineage>
</organism>
<dbReference type="AlphaFoldDB" id="A0A1H7CEF5"/>
<protein>
    <submittedName>
        <fullName evidence="2">Uncharacterized protein</fullName>
    </submittedName>
</protein>
<dbReference type="STRING" id="84035.SAMN05660742_11999"/>
<name>A0A1H7CEF5_9FIRM</name>
<dbReference type="EMBL" id="FNZK01000019">
    <property type="protein sequence ID" value="SEJ85020.1"/>
    <property type="molecule type" value="Genomic_DNA"/>
</dbReference>
<keyword evidence="1" id="KW-0472">Membrane</keyword>